<gene>
    <name evidence="1" type="ORF">SDC9_07752</name>
</gene>
<dbReference type="AlphaFoldDB" id="A0A644T5U7"/>
<dbReference type="Gene3D" id="3.40.50.300">
    <property type="entry name" value="P-loop containing nucleotide triphosphate hydrolases"/>
    <property type="match status" value="1"/>
</dbReference>
<dbReference type="Pfam" id="PF13177">
    <property type="entry name" value="DNA_pol3_delta2"/>
    <property type="match status" value="1"/>
</dbReference>
<dbReference type="EMBL" id="VSSQ01000017">
    <property type="protein sequence ID" value="MPL62149.1"/>
    <property type="molecule type" value="Genomic_DNA"/>
</dbReference>
<comment type="caution">
    <text evidence="1">The sequence shown here is derived from an EMBL/GenBank/DDBJ whole genome shotgun (WGS) entry which is preliminary data.</text>
</comment>
<evidence type="ECO:0000313" key="1">
    <source>
        <dbReference type="EMBL" id="MPL62149.1"/>
    </source>
</evidence>
<dbReference type="SUPFAM" id="SSF52540">
    <property type="entry name" value="P-loop containing nucleoside triphosphate hydrolases"/>
    <property type="match status" value="1"/>
</dbReference>
<organism evidence="1">
    <name type="scientific">bioreactor metagenome</name>
    <dbReference type="NCBI Taxonomy" id="1076179"/>
    <lineage>
        <taxon>unclassified sequences</taxon>
        <taxon>metagenomes</taxon>
        <taxon>ecological metagenomes</taxon>
    </lineage>
</organism>
<protein>
    <submittedName>
        <fullName evidence="1">Uncharacterized protein</fullName>
    </submittedName>
</protein>
<sequence length="283" mass="33525">MDSLELDLNNEYKEKLDKVFEEFSTASSNVFLLETKNREIVYKYFEDKIKNKEDVNESLFINLKIFDIAKAREIISYGNTNFSHNNFILVSFYSINREAQNALLKFLEESPENIKVLFIVHKGINLISTVLSRLYRLDISEEEILSKNAEDEFFMRAVEKFLTTKPVQRMKLKEISEILDRKDEYAFEFEDKERKDRESLEKFLLALHDYLVQNHESFILEAKNDDELDNSDNEKFKMFNYQNKEFLSDIEDVIESVKYAKNNSSSGKTLLEYLSLKLPEIQN</sequence>
<dbReference type="InterPro" id="IPR027417">
    <property type="entry name" value="P-loop_NTPase"/>
</dbReference>
<proteinExistence type="predicted"/>
<reference evidence="1" key="1">
    <citation type="submission" date="2019-08" db="EMBL/GenBank/DDBJ databases">
        <authorList>
            <person name="Kucharzyk K."/>
            <person name="Murdoch R.W."/>
            <person name="Higgins S."/>
            <person name="Loffler F."/>
        </authorList>
    </citation>
    <scope>NUCLEOTIDE SEQUENCE</scope>
</reference>
<accession>A0A644T5U7</accession>
<name>A0A644T5U7_9ZZZZ</name>